<evidence type="ECO:0000256" key="1">
    <source>
        <dbReference type="SAM" id="Phobius"/>
    </source>
</evidence>
<comment type="caution">
    <text evidence="2">The sequence shown here is derived from an EMBL/GenBank/DDBJ whole genome shotgun (WGS) entry which is preliminary data.</text>
</comment>
<protein>
    <submittedName>
        <fullName evidence="2">Uncharacterized protein</fullName>
    </submittedName>
</protein>
<gene>
    <name evidence="2" type="ORF">M23134_05176</name>
</gene>
<evidence type="ECO:0000313" key="3">
    <source>
        <dbReference type="Proteomes" id="UP000004095"/>
    </source>
</evidence>
<reference evidence="2 3" key="1">
    <citation type="submission" date="2007-01" db="EMBL/GenBank/DDBJ databases">
        <authorList>
            <person name="Haygood M."/>
            <person name="Podell S."/>
            <person name="Anderson C."/>
            <person name="Hopkinson B."/>
            <person name="Roe K."/>
            <person name="Barbeau K."/>
            <person name="Gaasterland T."/>
            <person name="Ferriera S."/>
            <person name="Johnson J."/>
            <person name="Kravitz S."/>
            <person name="Beeson K."/>
            <person name="Sutton G."/>
            <person name="Rogers Y.-H."/>
            <person name="Friedman R."/>
            <person name="Frazier M."/>
            <person name="Venter J.C."/>
        </authorList>
    </citation>
    <scope>NUCLEOTIDE SEQUENCE [LARGE SCALE GENOMIC DNA]</scope>
    <source>
        <strain evidence="2 3">ATCC 23134</strain>
    </source>
</reference>
<proteinExistence type="predicted"/>
<sequence>MKDFNEMSLAKDQCLDNPPLCSRQIAVIFILVLSALLVGIYGHLTLAGFLSVLVLSIIFKRQINYNISKKYALNSISRLMAEAQFPDHVQLQVSCVQKQRYVVLTTQKSTPGQVLIIEILHPELVDIKQMRQALKHYEAHQTEVYMIINSQWEQAAELKSQLAPYISIYRIYNLLDNCLVHLKGKLEQTTSISV</sequence>
<dbReference type="EMBL" id="AAWS01000002">
    <property type="protein sequence ID" value="EAY31670.1"/>
    <property type="molecule type" value="Genomic_DNA"/>
</dbReference>
<dbReference type="RefSeq" id="WP_002693468.1">
    <property type="nucleotide sequence ID" value="NZ_AAWS01000002.1"/>
</dbReference>
<evidence type="ECO:0000313" key="2">
    <source>
        <dbReference type="EMBL" id="EAY31670.1"/>
    </source>
</evidence>
<dbReference type="AlphaFoldDB" id="A1ZDD1"/>
<keyword evidence="1" id="KW-0812">Transmembrane</keyword>
<keyword evidence="1" id="KW-0472">Membrane</keyword>
<keyword evidence="1" id="KW-1133">Transmembrane helix</keyword>
<accession>A1ZDD1</accession>
<name>A1ZDD1_MICM2</name>
<organism evidence="2 3">
    <name type="scientific">Microscilla marina ATCC 23134</name>
    <dbReference type="NCBI Taxonomy" id="313606"/>
    <lineage>
        <taxon>Bacteria</taxon>
        <taxon>Pseudomonadati</taxon>
        <taxon>Bacteroidota</taxon>
        <taxon>Cytophagia</taxon>
        <taxon>Cytophagales</taxon>
        <taxon>Microscillaceae</taxon>
        <taxon>Microscilla</taxon>
    </lineage>
</organism>
<keyword evidence="3" id="KW-1185">Reference proteome</keyword>
<dbReference type="Proteomes" id="UP000004095">
    <property type="component" value="Unassembled WGS sequence"/>
</dbReference>
<feature type="transmembrane region" description="Helical" evidence="1">
    <location>
        <begin position="26"/>
        <end position="59"/>
    </location>
</feature>